<feature type="region of interest" description="Disordered" evidence="1">
    <location>
        <begin position="83"/>
        <end position="138"/>
    </location>
</feature>
<evidence type="ECO:0000313" key="3">
    <source>
        <dbReference type="Proteomes" id="UP001066276"/>
    </source>
</evidence>
<reference evidence="2" key="1">
    <citation type="journal article" date="2022" name="bioRxiv">
        <title>Sequencing and chromosome-scale assembly of the giantPleurodeles waltlgenome.</title>
        <authorList>
            <person name="Brown T."/>
            <person name="Elewa A."/>
            <person name="Iarovenko S."/>
            <person name="Subramanian E."/>
            <person name="Araus A.J."/>
            <person name="Petzold A."/>
            <person name="Susuki M."/>
            <person name="Suzuki K.-i.T."/>
            <person name="Hayashi T."/>
            <person name="Toyoda A."/>
            <person name="Oliveira C."/>
            <person name="Osipova E."/>
            <person name="Leigh N.D."/>
            <person name="Simon A."/>
            <person name="Yun M.H."/>
        </authorList>
    </citation>
    <scope>NUCLEOTIDE SEQUENCE</scope>
    <source>
        <strain evidence="2">20211129_DDA</strain>
        <tissue evidence="2">Liver</tissue>
    </source>
</reference>
<dbReference type="AlphaFoldDB" id="A0AAV7PR72"/>
<keyword evidence="3" id="KW-1185">Reference proteome</keyword>
<gene>
    <name evidence="2" type="ORF">NDU88_009002</name>
</gene>
<accession>A0AAV7PR72</accession>
<sequence>MRPAGRQQAPCRVLRCKENRWDTVLPTPTQPNCQTRERGLAAEENGRLKKELCTPGWIEASAGAPFPVGSFLYSLPAPQETRLERQRGLTAQNSRYSSAERRTACGLLGHAEPRSGARGASGPESSHGRDRGRRRPGE</sequence>
<evidence type="ECO:0000256" key="1">
    <source>
        <dbReference type="SAM" id="MobiDB-lite"/>
    </source>
</evidence>
<organism evidence="2 3">
    <name type="scientific">Pleurodeles waltl</name>
    <name type="common">Iberian ribbed newt</name>
    <dbReference type="NCBI Taxonomy" id="8319"/>
    <lineage>
        <taxon>Eukaryota</taxon>
        <taxon>Metazoa</taxon>
        <taxon>Chordata</taxon>
        <taxon>Craniata</taxon>
        <taxon>Vertebrata</taxon>
        <taxon>Euteleostomi</taxon>
        <taxon>Amphibia</taxon>
        <taxon>Batrachia</taxon>
        <taxon>Caudata</taxon>
        <taxon>Salamandroidea</taxon>
        <taxon>Salamandridae</taxon>
        <taxon>Pleurodelinae</taxon>
        <taxon>Pleurodeles</taxon>
    </lineage>
</organism>
<dbReference type="EMBL" id="JANPWB010000011">
    <property type="protein sequence ID" value="KAJ1130651.1"/>
    <property type="molecule type" value="Genomic_DNA"/>
</dbReference>
<evidence type="ECO:0000313" key="2">
    <source>
        <dbReference type="EMBL" id="KAJ1130651.1"/>
    </source>
</evidence>
<proteinExistence type="predicted"/>
<protein>
    <submittedName>
        <fullName evidence="2">Uncharacterized protein</fullName>
    </submittedName>
</protein>
<comment type="caution">
    <text evidence="2">The sequence shown here is derived from an EMBL/GenBank/DDBJ whole genome shotgun (WGS) entry which is preliminary data.</text>
</comment>
<dbReference type="Proteomes" id="UP001066276">
    <property type="component" value="Chromosome 7"/>
</dbReference>
<name>A0AAV7PR72_PLEWA</name>